<evidence type="ECO:0000313" key="3">
    <source>
        <dbReference type="EMBL" id="MBL4952747.1"/>
    </source>
</evidence>
<proteinExistence type="predicted"/>
<dbReference type="SMART" id="SM00257">
    <property type="entry name" value="LysM"/>
    <property type="match status" value="1"/>
</dbReference>
<keyword evidence="1" id="KW-1133">Transmembrane helix</keyword>
<dbReference type="SUPFAM" id="SSF54106">
    <property type="entry name" value="LysM domain"/>
    <property type="match status" value="1"/>
</dbReference>
<keyword evidence="4" id="KW-1185">Reference proteome</keyword>
<comment type="caution">
    <text evidence="3">The sequence shown here is derived from an EMBL/GenBank/DDBJ whole genome shotgun (WGS) entry which is preliminary data.</text>
</comment>
<dbReference type="EMBL" id="JAESWB010000168">
    <property type="protein sequence ID" value="MBL4952747.1"/>
    <property type="molecule type" value="Genomic_DNA"/>
</dbReference>
<dbReference type="Gene3D" id="3.10.350.10">
    <property type="entry name" value="LysM domain"/>
    <property type="match status" value="1"/>
</dbReference>
<dbReference type="Proteomes" id="UP000623967">
    <property type="component" value="Unassembled WGS sequence"/>
</dbReference>
<dbReference type="PROSITE" id="PS51782">
    <property type="entry name" value="LYSM"/>
    <property type="match status" value="1"/>
</dbReference>
<accession>A0ABS1TN92</accession>
<feature type="transmembrane region" description="Helical" evidence="1">
    <location>
        <begin position="7"/>
        <end position="27"/>
    </location>
</feature>
<keyword evidence="1" id="KW-0812">Transmembrane</keyword>
<dbReference type="Pfam" id="PF01476">
    <property type="entry name" value="LysM"/>
    <property type="match status" value="1"/>
</dbReference>
<sequence>MKKLWNQFSYAIILILLSFSFAIILSFQHGSEDQNDYLQVTVSEGDSLWKIAGQYSGQHSLSKAEFVNWVKRHNEKVDDQIYPGEKIVIPVSNKAPAATELASVSKQ</sequence>
<feature type="domain" description="LysM" evidence="2">
    <location>
        <begin position="38"/>
        <end position="89"/>
    </location>
</feature>
<evidence type="ECO:0000259" key="2">
    <source>
        <dbReference type="PROSITE" id="PS51782"/>
    </source>
</evidence>
<protein>
    <submittedName>
        <fullName evidence="3">LysM peptidoglycan-binding domain-containing protein</fullName>
    </submittedName>
</protein>
<evidence type="ECO:0000313" key="4">
    <source>
        <dbReference type="Proteomes" id="UP000623967"/>
    </source>
</evidence>
<keyword evidence="1" id="KW-0472">Membrane</keyword>
<name>A0ABS1TN92_9BACI</name>
<dbReference type="RefSeq" id="WP_202653988.1">
    <property type="nucleotide sequence ID" value="NZ_JAESWB010000168.1"/>
</dbReference>
<gene>
    <name evidence="3" type="ORF">JK635_11040</name>
</gene>
<dbReference type="InterPro" id="IPR036779">
    <property type="entry name" value="LysM_dom_sf"/>
</dbReference>
<reference evidence="3 4" key="1">
    <citation type="submission" date="2021-01" db="EMBL/GenBank/DDBJ databases">
        <title>Genome public.</title>
        <authorList>
            <person name="Liu C."/>
            <person name="Sun Q."/>
        </authorList>
    </citation>
    <scope>NUCLEOTIDE SEQUENCE [LARGE SCALE GENOMIC DNA]</scope>
    <source>
        <strain evidence="3 4">YIM B02564</strain>
    </source>
</reference>
<evidence type="ECO:0000256" key="1">
    <source>
        <dbReference type="SAM" id="Phobius"/>
    </source>
</evidence>
<dbReference type="InterPro" id="IPR018392">
    <property type="entry name" value="LysM"/>
</dbReference>
<organism evidence="3 4">
    <name type="scientific">Neobacillus paridis</name>
    <dbReference type="NCBI Taxonomy" id="2803862"/>
    <lineage>
        <taxon>Bacteria</taxon>
        <taxon>Bacillati</taxon>
        <taxon>Bacillota</taxon>
        <taxon>Bacilli</taxon>
        <taxon>Bacillales</taxon>
        <taxon>Bacillaceae</taxon>
        <taxon>Neobacillus</taxon>
    </lineage>
</organism>
<dbReference type="CDD" id="cd00118">
    <property type="entry name" value="LysM"/>
    <property type="match status" value="1"/>
</dbReference>